<reference evidence="3" key="1">
    <citation type="submission" date="2022-11" db="EMBL/GenBank/DDBJ databases">
        <title>Centuries of genome instability and evolution in soft-shell clam transmissible cancer (bioRxiv).</title>
        <authorList>
            <person name="Hart S.F.M."/>
            <person name="Yonemitsu M.A."/>
            <person name="Giersch R.M."/>
            <person name="Beal B.F."/>
            <person name="Arriagada G."/>
            <person name="Davis B.W."/>
            <person name="Ostrander E.A."/>
            <person name="Goff S.P."/>
            <person name="Metzger M.J."/>
        </authorList>
    </citation>
    <scope>NUCLEOTIDE SEQUENCE</scope>
    <source>
        <strain evidence="3">MELC-2E11</strain>
        <tissue evidence="3">Siphon/mantle</tissue>
    </source>
</reference>
<dbReference type="InterPro" id="IPR036116">
    <property type="entry name" value="FN3_sf"/>
</dbReference>
<evidence type="ECO:0000313" key="3">
    <source>
        <dbReference type="EMBL" id="WAR19402.1"/>
    </source>
</evidence>
<evidence type="ECO:0000259" key="2">
    <source>
        <dbReference type="PROSITE" id="PS50853"/>
    </source>
</evidence>
<sequence>MYTSSFQESVSSWNTHAVVNATWATLYNLTPSTRYYIRVGPRPDPQANLSETLLIQTKGAKSNCLYNGQLVPVGEKLVIDCAESCICAKTGHFVCAPVCSRSDLDLSGSSVCKEELNGSCCDRLNYCLYEKVCLYNGTSYKADSWFSTGNCDLCRCSSSSVDVACAVLDDCFATALPESSAVCPRPFVAPNHCCQQVVCFPQTDPRHMFNMFTLTKHDNSSLIVRFNFISSKDESSAENAVFHFTTHASNTDINSWPYVTLAFQDAIASSDLDFDEFGNHSVLYKIDRSYVFIVPNLTLDVFYYTRFQLTFKQRDVIQPFLTPVWVVRHSVQSYPNKLTNPKATRLDVKNVTSSSATLKWTRRSIVREGITSFMIRYKALGDKRWSLTPHIIYTERTLTLTCLFHGKWYEARLLSFPGEHCLATTFFNTTSIRESTDPRFMLTINGVSIESDAMTVTWEPMSLALQDNVINIEIFWALLGKEEHVLKDCVSANHSAYTVRSLTPGTMYIHPHSISTHSLVVAITVTCISLVAMVIAIVTVVYVLKYKRRANYESHTAFENRIFQIYKDKDDRDL</sequence>
<dbReference type="InterPro" id="IPR003961">
    <property type="entry name" value="FN3_dom"/>
</dbReference>
<dbReference type="SUPFAM" id="SSF49265">
    <property type="entry name" value="Fibronectin type III"/>
    <property type="match status" value="2"/>
</dbReference>
<dbReference type="InterPro" id="IPR001007">
    <property type="entry name" value="VWF_dom"/>
</dbReference>
<dbReference type="InterPro" id="IPR013783">
    <property type="entry name" value="Ig-like_fold"/>
</dbReference>
<dbReference type="Proteomes" id="UP001164746">
    <property type="component" value="Chromosome 11"/>
</dbReference>
<keyword evidence="1" id="KW-1133">Transmembrane helix</keyword>
<proteinExistence type="predicted"/>
<keyword evidence="1" id="KW-0812">Transmembrane</keyword>
<evidence type="ECO:0000256" key="1">
    <source>
        <dbReference type="SAM" id="Phobius"/>
    </source>
</evidence>
<feature type="transmembrane region" description="Helical" evidence="1">
    <location>
        <begin position="519"/>
        <end position="544"/>
    </location>
</feature>
<dbReference type="EMBL" id="CP111022">
    <property type="protein sequence ID" value="WAR19402.1"/>
    <property type="molecule type" value="Genomic_DNA"/>
</dbReference>
<dbReference type="CDD" id="cd00063">
    <property type="entry name" value="FN3"/>
    <property type="match status" value="1"/>
</dbReference>
<feature type="domain" description="Fibronectin type-III" evidence="2">
    <location>
        <begin position="342"/>
        <end position="439"/>
    </location>
</feature>
<gene>
    <name evidence="3" type="ORF">MAR_001240</name>
</gene>
<dbReference type="Gene3D" id="2.60.40.10">
    <property type="entry name" value="Immunoglobulins"/>
    <property type="match status" value="2"/>
</dbReference>
<dbReference type="SMART" id="SM00214">
    <property type="entry name" value="VWC"/>
    <property type="match status" value="2"/>
</dbReference>
<name>A0ABY7FB58_MYAAR</name>
<dbReference type="PROSITE" id="PS50853">
    <property type="entry name" value="FN3"/>
    <property type="match status" value="1"/>
</dbReference>
<organism evidence="3 4">
    <name type="scientific">Mya arenaria</name>
    <name type="common">Soft-shell clam</name>
    <dbReference type="NCBI Taxonomy" id="6604"/>
    <lineage>
        <taxon>Eukaryota</taxon>
        <taxon>Metazoa</taxon>
        <taxon>Spiralia</taxon>
        <taxon>Lophotrochozoa</taxon>
        <taxon>Mollusca</taxon>
        <taxon>Bivalvia</taxon>
        <taxon>Autobranchia</taxon>
        <taxon>Heteroconchia</taxon>
        <taxon>Euheterodonta</taxon>
        <taxon>Imparidentia</taxon>
        <taxon>Neoheterodontei</taxon>
        <taxon>Myida</taxon>
        <taxon>Myoidea</taxon>
        <taxon>Myidae</taxon>
        <taxon>Mya</taxon>
    </lineage>
</organism>
<keyword evidence="1" id="KW-0472">Membrane</keyword>
<accession>A0ABY7FB58</accession>
<keyword evidence="4" id="KW-1185">Reference proteome</keyword>
<evidence type="ECO:0000313" key="4">
    <source>
        <dbReference type="Proteomes" id="UP001164746"/>
    </source>
</evidence>
<protein>
    <recommendedName>
        <fullName evidence="2">Fibronectin type-III domain-containing protein</fullName>
    </recommendedName>
</protein>